<sequence>MCTISLANRFQGSLTFPVRLRHAGNSRKTIKFHTGRLSIVNAKRVIAATVITAVAATGAAGLGAANASATSLPQQRTAAHHSVATATVVNDGVQPQFWHAVAQSVVAATAVKVTEAAVKVSTKLRSSSSSESSSSSSGGPAVSANGLHGVIPGDVQYDAN</sequence>
<evidence type="ECO:0000256" key="1">
    <source>
        <dbReference type="SAM" id="MobiDB-lite"/>
    </source>
</evidence>
<reference evidence="2 3" key="1">
    <citation type="submission" date="2016-10" db="EMBL/GenBank/DDBJ databases">
        <authorList>
            <person name="de Groot N.N."/>
        </authorList>
    </citation>
    <scope>NUCLEOTIDE SEQUENCE [LARGE SCALE GENOMIC DNA]</scope>
    <source>
        <strain evidence="2 3">OK461</strain>
    </source>
</reference>
<organism evidence="2 3">
    <name type="scientific">Streptomyces mirabilis</name>
    <dbReference type="NCBI Taxonomy" id="68239"/>
    <lineage>
        <taxon>Bacteria</taxon>
        <taxon>Bacillati</taxon>
        <taxon>Actinomycetota</taxon>
        <taxon>Actinomycetes</taxon>
        <taxon>Kitasatosporales</taxon>
        <taxon>Streptomycetaceae</taxon>
        <taxon>Streptomyces</taxon>
    </lineage>
</organism>
<feature type="compositionally biased region" description="Low complexity" evidence="1">
    <location>
        <begin position="122"/>
        <end position="137"/>
    </location>
</feature>
<feature type="region of interest" description="Disordered" evidence="1">
    <location>
        <begin position="122"/>
        <end position="160"/>
    </location>
</feature>
<gene>
    <name evidence="2" type="ORF">SAMN02787118_106103</name>
</gene>
<dbReference type="AlphaFoldDB" id="A0A1I2IET2"/>
<protein>
    <submittedName>
        <fullName evidence="2">Uncharacterized protein</fullName>
    </submittedName>
</protein>
<dbReference type="Proteomes" id="UP000181942">
    <property type="component" value="Unassembled WGS sequence"/>
</dbReference>
<proteinExistence type="predicted"/>
<evidence type="ECO:0000313" key="3">
    <source>
        <dbReference type="Proteomes" id="UP000181942"/>
    </source>
</evidence>
<evidence type="ECO:0000313" key="2">
    <source>
        <dbReference type="EMBL" id="SFF39051.1"/>
    </source>
</evidence>
<accession>A0A1I2IET2</accession>
<name>A0A1I2IET2_9ACTN</name>
<dbReference type="EMBL" id="FONR01000006">
    <property type="protein sequence ID" value="SFF39051.1"/>
    <property type="molecule type" value="Genomic_DNA"/>
</dbReference>